<dbReference type="EMBL" id="UXAW01000077">
    <property type="protein sequence ID" value="VDC30365.1"/>
    <property type="molecule type" value="Genomic_DNA"/>
</dbReference>
<name>A0A3P5X6Z8_9RHOB</name>
<evidence type="ECO:0000313" key="1">
    <source>
        <dbReference type="EMBL" id="VDC30365.1"/>
    </source>
</evidence>
<protein>
    <recommendedName>
        <fullName evidence="3">PD(D/E)XK endonuclease domain-containing protein</fullName>
    </recommendedName>
</protein>
<evidence type="ECO:0000313" key="2">
    <source>
        <dbReference type="Proteomes" id="UP000277498"/>
    </source>
</evidence>
<proteinExistence type="predicted"/>
<accession>A0A3P5X6Z8</accession>
<dbReference type="AlphaFoldDB" id="A0A3P5X6Z8"/>
<keyword evidence="2" id="KW-1185">Reference proteome</keyword>
<gene>
    <name evidence="1" type="ORF">XINFAN_02544</name>
</gene>
<dbReference type="RefSeq" id="WP_199286419.1">
    <property type="nucleotide sequence ID" value="NZ_UXAW01000077.1"/>
</dbReference>
<evidence type="ECO:0008006" key="3">
    <source>
        <dbReference type="Google" id="ProtNLM"/>
    </source>
</evidence>
<sequence length="146" mass="16165">MTEQIATKPRPQLTGNAGLNYAAWQLSRRGWHVMPTVRNARGSDLIAINDDETVTLGIQSKALSKRSAVPLGLNLDNLRSDLWVITIRAITDSPTCYVLRLDEVRALAGQDKNGGAYWLEPKHYDKDEFRDAWHRLTPPASAGVAG</sequence>
<reference evidence="1 2" key="1">
    <citation type="submission" date="2018-11" db="EMBL/GenBank/DDBJ databases">
        <authorList>
            <person name="Criscuolo A."/>
        </authorList>
    </citation>
    <scope>NUCLEOTIDE SEQUENCE [LARGE SCALE GENOMIC DNA]</scope>
    <source>
        <strain evidence="1">ACIP111625</strain>
    </source>
</reference>
<dbReference type="Proteomes" id="UP000277498">
    <property type="component" value="Unassembled WGS sequence"/>
</dbReference>
<organism evidence="1 2">
    <name type="scientific">Pseudogemmobacter humi</name>
    <dbReference type="NCBI Taxonomy" id="2483812"/>
    <lineage>
        <taxon>Bacteria</taxon>
        <taxon>Pseudomonadati</taxon>
        <taxon>Pseudomonadota</taxon>
        <taxon>Alphaproteobacteria</taxon>
        <taxon>Rhodobacterales</taxon>
        <taxon>Paracoccaceae</taxon>
        <taxon>Pseudogemmobacter</taxon>
    </lineage>
</organism>